<dbReference type="PROSITE" id="PS51318">
    <property type="entry name" value="TAT"/>
    <property type="match status" value="1"/>
</dbReference>
<dbReference type="AlphaFoldDB" id="A0A7T1WTT2"/>
<accession>A0A7T1WTT2</accession>
<keyword evidence="2" id="KW-0732">Signal</keyword>
<dbReference type="PROSITE" id="PS51257">
    <property type="entry name" value="PROKAR_LIPOPROTEIN"/>
    <property type="match status" value="1"/>
</dbReference>
<dbReference type="SUPFAM" id="SSF109998">
    <property type="entry name" value="Triger factor/SurA peptide-binding domain-like"/>
    <property type="match status" value="1"/>
</dbReference>
<dbReference type="Gene3D" id="1.10.4030.10">
    <property type="entry name" value="Porin chaperone SurA, peptide-binding domain"/>
    <property type="match status" value="1"/>
</dbReference>
<keyword evidence="4" id="KW-1185">Reference proteome</keyword>
<dbReference type="EMBL" id="CP048882">
    <property type="protein sequence ID" value="QPP08472.1"/>
    <property type="molecule type" value="Genomic_DNA"/>
</dbReference>
<feature type="signal peptide" evidence="2">
    <location>
        <begin position="1"/>
        <end position="26"/>
    </location>
</feature>
<feature type="region of interest" description="Disordered" evidence="1">
    <location>
        <begin position="207"/>
        <end position="232"/>
    </location>
</feature>
<evidence type="ECO:0000313" key="4">
    <source>
        <dbReference type="Proteomes" id="UP000595046"/>
    </source>
</evidence>
<sequence>MHRSTEGSRRRRFALTVSGAAALLVAAPLLTGCGNDAHPGAAAVTGGERISMAQLQAKVEAVRNAQRAAPHGEEMIKGSGQLTRASLDGLIRERIIERAAKDAGVSVTRREVGKYRAQLRSQAGGEKRLKDALLQQQAVAPSQIDDWMRTQVAVDKIAKAGNIDPRTPQGNAALRKKFTKTSEKLHIAVNPRYGKWDVQASTLGNRTEPWLQDLTGKQRDRQQAQQQQQPQM</sequence>
<evidence type="ECO:0008006" key="5">
    <source>
        <dbReference type="Google" id="ProtNLM"/>
    </source>
</evidence>
<evidence type="ECO:0000256" key="2">
    <source>
        <dbReference type="SAM" id="SignalP"/>
    </source>
</evidence>
<dbReference type="KEGG" id="sbat:G4Z16_21040"/>
<organism evidence="3 4">
    <name type="scientific">Streptomyces bathyalis</name>
    <dbReference type="NCBI Taxonomy" id="2710756"/>
    <lineage>
        <taxon>Bacteria</taxon>
        <taxon>Bacillati</taxon>
        <taxon>Actinomycetota</taxon>
        <taxon>Actinomycetes</taxon>
        <taxon>Kitasatosporales</taxon>
        <taxon>Streptomycetaceae</taxon>
        <taxon>Streptomyces</taxon>
    </lineage>
</organism>
<dbReference type="RefSeq" id="WP_197352267.1">
    <property type="nucleotide sequence ID" value="NZ_CP048882.1"/>
</dbReference>
<dbReference type="Pfam" id="PF13624">
    <property type="entry name" value="SurA_N_3"/>
    <property type="match status" value="1"/>
</dbReference>
<reference evidence="4" key="1">
    <citation type="submission" date="2020-02" db="EMBL/GenBank/DDBJ databases">
        <title>Streptomyces sp. ASO4wet.</title>
        <authorList>
            <person name="Risdian C."/>
            <person name="Landwehr W."/>
            <person name="Schupp P."/>
            <person name="Wink J."/>
        </authorList>
    </citation>
    <scope>NUCLEOTIDE SEQUENCE [LARGE SCALE GENOMIC DNA]</scope>
    <source>
        <strain evidence="4">ASO4wet</strain>
    </source>
</reference>
<feature type="compositionally biased region" description="Low complexity" evidence="1">
    <location>
        <begin position="223"/>
        <end position="232"/>
    </location>
</feature>
<feature type="chain" id="PRO_5039586064" description="Lipoprotein" evidence="2">
    <location>
        <begin position="27"/>
        <end position="232"/>
    </location>
</feature>
<dbReference type="InterPro" id="IPR006311">
    <property type="entry name" value="TAT_signal"/>
</dbReference>
<proteinExistence type="predicted"/>
<evidence type="ECO:0000256" key="1">
    <source>
        <dbReference type="SAM" id="MobiDB-lite"/>
    </source>
</evidence>
<evidence type="ECO:0000313" key="3">
    <source>
        <dbReference type="EMBL" id="QPP08472.1"/>
    </source>
</evidence>
<dbReference type="Proteomes" id="UP000595046">
    <property type="component" value="Chromosome"/>
</dbReference>
<name>A0A7T1WTT2_9ACTN</name>
<protein>
    <recommendedName>
        <fullName evidence="5">Lipoprotein</fullName>
    </recommendedName>
</protein>
<dbReference type="InterPro" id="IPR027304">
    <property type="entry name" value="Trigger_fact/SurA_dom_sf"/>
</dbReference>
<gene>
    <name evidence="3" type="ORF">G4Z16_21040</name>
</gene>